<name>A0A1D7QXA8_9BACI</name>
<gene>
    <name evidence="2" type="ORF">BBEV_2300</name>
</gene>
<proteinExistence type="predicted"/>
<evidence type="ECO:0008006" key="4">
    <source>
        <dbReference type="Google" id="ProtNLM"/>
    </source>
</evidence>
<reference evidence="2 3" key="1">
    <citation type="submission" date="2015-08" db="EMBL/GenBank/DDBJ databases">
        <title>The complete genome sequence of Bacillus beveridgei MLTeJB.</title>
        <authorList>
            <person name="Hanson T.E."/>
            <person name="Mesa C."/>
            <person name="Basesman S.M."/>
            <person name="Oremland R.S."/>
        </authorList>
    </citation>
    <scope>NUCLEOTIDE SEQUENCE [LARGE SCALE GENOMIC DNA]</scope>
    <source>
        <strain evidence="2 3">MLTeJB</strain>
    </source>
</reference>
<sequence>MIQVAAVTAVLLFVIQVLVLVYILYKKSKAKRFEAKVEKYFTKNLSAYLSFISGEHMHEPRLPESGDLKKEILERILNEVSGNSSDPEQLSNIQRIAQSHLSERYETTLLKGKWADRVNTLYFIEDFKMTNVSGQVWQHLTKIQNKDEEYRQTLRVLASFQDERLIDYLIQEQDISLGLIKELLRRLNSGSFEYLVSLIEDGDTDVPQVIEEAFISYCGESRNYEFMRFVERKIEDDRKEIRLKAFRSLCNYQYTSDTNSIKAFFSSEYWEERMYAARLSGIMNLEEYISDLIRLAGDSTWWVRFAACEAIKINPGGEDILHSIVSGHEDSYARDMAKQTLTMKGGM</sequence>
<dbReference type="Proteomes" id="UP000094463">
    <property type="component" value="Chromosome"/>
</dbReference>
<organism evidence="2 3">
    <name type="scientific">Salisediminibacterium beveridgei</name>
    <dbReference type="NCBI Taxonomy" id="632773"/>
    <lineage>
        <taxon>Bacteria</taxon>
        <taxon>Bacillati</taxon>
        <taxon>Bacillota</taxon>
        <taxon>Bacilli</taxon>
        <taxon>Bacillales</taxon>
        <taxon>Bacillaceae</taxon>
        <taxon>Salisediminibacterium</taxon>
    </lineage>
</organism>
<protein>
    <recommendedName>
        <fullName evidence="4">HEAT repeat-containing protein</fullName>
    </recommendedName>
</protein>
<evidence type="ECO:0000256" key="1">
    <source>
        <dbReference type="SAM" id="Phobius"/>
    </source>
</evidence>
<evidence type="ECO:0000313" key="3">
    <source>
        <dbReference type="Proteomes" id="UP000094463"/>
    </source>
</evidence>
<dbReference type="OrthoDB" id="2112914at2"/>
<keyword evidence="1" id="KW-1133">Transmembrane helix</keyword>
<dbReference type="SUPFAM" id="SSF48371">
    <property type="entry name" value="ARM repeat"/>
    <property type="match status" value="1"/>
</dbReference>
<dbReference type="RefSeq" id="WP_069365601.1">
    <property type="nucleotide sequence ID" value="NZ_CP012502.1"/>
</dbReference>
<evidence type="ECO:0000313" key="2">
    <source>
        <dbReference type="EMBL" id="AOM83641.1"/>
    </source>
</evidence>
<dbReference type="Gene3D" id="1.25.10.10">
    <property type="entry name" value="Leucine-rich Repeat Variant"/>
    <property type="match status" value="1"/>
</dbReference>
<dbReference type="EMBL" id="CP012502">
    <property type="protein sequence ID" value="AOM83641.1"/>
    <property type="molecule type" value="Genomic_DNA"/>
</dbReference>
<keyword evidence="1" id="KW-0472">Membrane</keyword>
<dbReference type="InterPro" id="IPR011989">
    <property type="entry name" value="ARM-like"/>
</dbReference>
<feature type="transmembrane region" description="Helical" evidence="1">
    <location>
        <begin position="6"/>
        <end position="25"/>
    </location>
</feature>
<keyword evidence="1" id="KW-0812">Transmembrane</keyword>
<dbReference type="InterPro" id="IPR016024">
    <property type="entry name" value="ARM-type_fold"/>
</dbReference>
<keyword evidence="3" id="KW-1185">Reference proteome</keyword>
<dbReference type="STRING" id="632773.BBEV_2300"/>
<dbReference type="PATRIC" id="fig|632773.3.peg.2404"/>
<accession>A0A1D7QXA8</accession>
<dbReference type="KEGG" id="bbev:BBEV_2300"/>
<dbReference type="AlphaFoldDB" id="A0A1D7QXA8"/>